<keyword evidence="3" id="KW-1185">Reference proteome</keyword>
<dbReference type="OrthoDB" id="5396at2759"/>
<evidence type="ECO:0000313" key="2">
    <source>
        <dbReference type="EMBL" id="KAB8076532.1"/>
    </source>
</evidence>
<dbReference type="Gene3D" id="3.50.30.50">
    <property type="entry name" value="Putative cyclase"/>
    <property type="match status" value="1"/>
</dbReference>
<evidence type="ECO:0000256" key="1">
    <source>
        <dbReference type="ARBA" id="ARBA00007865"/>
    </source>
</evidence>
<dbReference type="PANTHER" id="PTHR34861">
    <property type="match status" value="1"/>
</dbReference>
<dbReference type="EMBL" id="ML732179">
    <property type="protein sequence ID" value="KAB8076532.1"/>
    <property type="molecule type" value="Genomic_DNA"/>
</dbReference>
<dbReference type="Proteomes" id="UP000326565">
    <property type="component" value="Unassembled WGS sequence"/>
</dbReference>
<dbReference type="SUPFAM" id="SSF102198">
    <property type="entry name" value="Putative cyclase"/>
    <property type="match status" value="1"/>
</dbReference>
<dbReference type="AlphaFoldDB" id="A0A5N5XB24"/>
<dbReference type="InterPro" id="IPR007325">
    <property type="entry name" value="KFase/CYL"/>
</dbReference>
<gene>
    <name evidence="2" type="ORF">BDV29DRAFT_189323</name>
</gene>
<proteinExistence type="inferred from homology"/>
<protein>
    <recommendedName>
        <fullName evidence="4">Cyclase-domain-containing protein</fullName>
    </recommendedName>
</protein>
<evidence type="ECO:0008006" key="4">
    <source>
        <dbReference type="Google" id="ProtNLM"/>
    </source>
</evidence>
<dbReference type="GO" id="GO:0019441">
    <property type="term" value="P:L-tryptophan catabolic process to kynurenine"/>
    <property type="evidence" value="ECO:0007669"/>
    <property type="project" value="InterPro"/>
</dbReference>
<name>A0A5N5XB24_9EURO</name>
<dbReference type="GO" id="GO:0004061">
    <property type="term" value="F:arylformamidase activity"/>
    <property type="evidence" value="ECO:0007669"/>
    <property type="project" value="InterPro"/>
</dbReference>
<dbReference type="InterPro" id="IPR037175">
    <property type="entry name" value="KFase_sf"/>
</dbReference>
<dbReference type="PANTHER" id="PTHR34861:SF10">
    <property type="entry name" value="CYCLASE"/>
    <property type="match status" value="1"/>
</dbReference>
<sequence>MPATTIPSFNDLPPVPGFPQSKCSWGIFDKDGQKDLYGTLNFLTPDVVKSAAAEIREGISVSLNWPIGSIKIPEFFRKSLCHRVLKLEDPTGKVIGYDDEVEFNTQASSQWDSLCHYRHLPTGQSYNSFKPTISTLESDNNLPTLNHWHTRGYLTGRGVLLDFKSYATSKKISYSPFTSHCLAATDLEAIATHQNTPLLPGDILLIRTGFTEALTPLSGPEQASALSTLQVCGLEGSEEMARWLWNHQFSAVASDNLAVEAIPSVVDGVERPATELVLHQWCLALLGMPLGELWDLRGLAEECERIGRWSFFLTSVPLNVPGAVGSPPNALAVL</sequence>
<organism evidence="2 3">
    <name type="scientific">Aspergillus leporis</name>
    <dbReference type="NCBI Taxonomy" id="41062"/>
    <lineage>
        <taxon>Eukaryota</taxon>
        <taxon>Fungi</taxon>
        <taxon>Dikarya</taxon>
        <taxon>Ascomycota</taxon>
        <taxon>Pezizomycotina</taxon>
        <taxon>Eurotiomycetes</taxon>
        <taxon>Eurotiomycetidae</taxon>
        <taxon>Eurotiales</taxon>
        <taxon>Aspergillaceae</taxon>
        <taxon>Aspergillus</taxon>
        <taxon>Aspergillus subgen. Circumdati</taxon>
    </lineage>
</organism>
<reference evidence="2 3" key="1">
    <citation type="submission" date="2019-04" db="EMBL/GenBank/DDBJ databases">
        <title>Friends and foes A comparative genomics study of 23 Aspergillus species from section Flavi.</title>
        <authorList>
            <consortium name="DOE Joint Genome Institute"/>
            <person name="Kjaerbolling I."/>
            <person name="Vesth T."/>
            <person name="Frisvad J.C."/>
            <person name="Nybo J.L."/>
            <person name="Theobald S."/>
            <person name="Kildgaard S."/>
            <person name="Isbrandt T."/>
            <person name="Kuo A."/>
            <person name="Sato A."/>
            <person name="Lyhne E.K."/>
            <person name="Kogle M.E."/>
            <person name="Wiebenga A."/>
            <person name="Kun R.S."/>
            <person name="Lubbers R.J."/>
            <person name="Makela M.R."/>
            <person name="Barry K."/>
            <person name="Chovatia M."/>
            <person name="Clum A."/>
            <person name="Daum C."/>
            <person name="Haridas S."/>
            <person name="He G."/>
            <person name="LaButti K."/>
            <person name="Lipzen A."/>
            <person name="Mondo S."/>
            <person name="Riley R."/>
            <person name="Salamov A."/>
            <person name="Simmons B.A."/>
            <person name="Magnuson J.K."/>
            <person name="Henrissat B."/>
            <person name="Mortensen U.H."/>
            <person name="Larsen T.O."/>
            <person name="Devries R.P."/>
            <person name="Grigoriev I.V."/>
            <person name="Machida M."/>
            <person name="Baker S.E."/>
            <person name="Andersen M.R."/>
        </authorList>
    </citation>
    <scope>NUCLEOTIDE SEQUENCE [LARGE SCALE GENOMIC DNA]</scope>
    <source>
        <strain evidence="2 3">CBS 151.66</strain>
    </source>
</reference>
<dbReference type="Pfam" id="PF04199">
    <property type="entry name" value="Cyclase"/>
    <property type="match status" value="1"/>
</dbReference>
<evidence type="ECO:0000313" key="3">
    <source>
        <dbReference type="Proteomes" id="UP000326565"/>
    </source>
</evidence>
<accession>A0A5N5XB24</accession>
<comment type="similarity">
    <text evidence="1">Belongs to the Cyclase 1 superfamily.</text>
</comment>